<dbReference type="PANTHER" id="PTHR37984:SF5">
    <property type="entry name" value="PROTEIN NYNRIN-LIKE"/>
    <property type="match status" value="1"/>
</dbReference>
<dbReference type="Gene3D" id="3.30.70.270">
    <property type="match status" value="2"/>
</dbReference>
<dbReference type="Gene3D" id="3.10.10.10">
    <property type="entry name" value="HIV Type 1 Reverse Transcriptase, subunit A, domain 1"/>
    <property type="match status" value="1"/>
</dbReference>
<dbReference type="EMBL" id="SZYD01000016">
    <property type="protein sequence ID" value="KAD3336761.1"/>
    <property type="molecule type" value="Genomic_DNA"/>
</dbReference>
<keyword evidence="1" id="KW-0645">Protease</keyword>
<evidence type="ECO:0000256" key="4">
    <source>
        <dbReference type="ARBA" id="ARBA00022722"/>
    </source>
</evidence>
<proteinExistence type="predicted"/>
<keyword evidence="7" id="KW-0695">RNA-directed DNA polymerase</keyword>
<dbReference type="PANTHER" id="PTHR37984">
    <property type="entry name" value="PROTEIN CBG26694"/>
    <property type="match status" value="1"/>
</dbReference>
<protein>
    <recommendedName>
        <fullName evidence="8">Reverse transcriptase domain-containing protein</fullName>
    </recommendedName>
</protein>
<evidence type="ECO:0000313" key="10">
    <source>
        <dbReference type="Proteomes" id="UP000326396"/>
    </source>
</evidence>
<dbReference type="GO" id="GO:0003676">
    <property type="term" value="F:nucleic acid binding"/>
    <property type="evidence" value="ECO:0007669"/>
    <property type="project" value="InterPro"/>
</dbReference>
<name>A0A5N6M9B0_9ASTR</name>
<organism evidence="9 10">
    <name type="scientific">Mikania micrantha</name>
    <name type="common">bitter vine</name>
    <dbReference type="NCBI Taxonomy" id="192012"/>
    <lineage>
        <taxon>Eukaryota</taxon>
        <taxon>Viridiplantae</taxon>
        <taxon>Streptophyta</taxon>
        <taxon>Embryophyta</taxon>
        <taxon>Tracheophyta</taxon>
        <taxon>Spermatophyta</taxon>
        <taxon>Magnoliopsida</taxon>
        <taxon>eudicotyledons</taxon>
        <taxon>Gunneridae</taxon>
        <taxon>Pentapetalae</taxon>
        <taxon>asterids</taxon>
        <taxon>campanulids</taxon>
        <taxon>Asterales</taxon>
        <taxon>Asteraceae</taxon>
        <taxon>Asteroideae</taxon>
        <taxon>Heliantheae alliance</taxon>
        <taxon>Eupatorieae</taxon>
        <taxon>Mikania</taxon>
    </lineage>
</organism>
<dbReference type="InterPro" id="IPR043502">
    <property type="entry name" value="DNA/RNA_pol_sf"/>
</dbReference>
<dbReference type="InterPro" id="IPR043128">
    <property type="entry name" value="Rev_trsase/Diguanyl_cyclase"/>
</dbReference>
<dbReference type="Proteomes" id="UP000326396">
    <property type="component" value="Linkage Group LG6"/>
</dbReference>
<dbReference type="InterPro" id="IPR050951">
    <property type="entry name" value="Retrovirus_Pol_polyprotein"/>
</dbReference>
<keyword evidence="4" id="KW-0540">Nuclease</keyword>
<dbReference type="OrthoDB" id="2013610at2759"/>
<dbReference type="SUPFAM" id="SSF56672">
    <property type="entry name" value="DNA/RNA polymerases"/>
    <property type="match status" value="1"/>
</dbReference>
<dbReference type="InterPro" id="IPR000477">
    <property type="entry name" value="RT_dom"/>
</dbReference>
<dbReference type="Pfam" id="PF17917">
    <property type="entry name" value="RT_RNaseH"/>
    <property type="match status" value="1"/>
</dbReference>
<accession>A0A5N6M9B0</accession>
<reference evidence="9 10" key="1">
    <citation type="submission" date="2019-05" db="EMBL/GenBank/DDBJ databases">
        <title>Mikania micrantha, genome provides insights into the molecular mechanism of rapid growth.</title>
        <authorList>
            <person name="Liu B."/>
        </authorList>
    </citation>
    <scope>NUCLEOTIDE SEQUENCE [LARGE SCALE GENOMIC DNA]</scope>
    <source>
        <strain evidence="9">NLD-2019</strain>
        <tissue evidence="9">Leaf</tissue>
    </source>
</reference>
<evidence type="ECO:0000256" key="2">
    <source>
        <dbReference type="ARBA" id="ARBA00022679"/>
    </source>
</evidence>
<comment type="caution">
    <text evidence="9">The sequence shown here is derived from an EMBL/GenBank/DDBJ whole genome shotgun (WGS) entry which is preliminary data.</text>
</comment>
<dbReference type="InterPro" id="IPR041373">
    <property type="entry name" value="RT_RNaseH"/>
</dbReference>
<evidence type="ECO:0000256" key="6">
    <source>
        <dbReference type="ARBA" id="ARBA00022801"/>
    </source>
</evidence>
<evidence type="ECO:0000256" key="5">
    <source>
        <dbReference type="ARBA" id="ARBA00022759"/>
    </source>
</evidence>
<keyword evidence="6" id="KW-0378">Hydrolase</keyword>
<dbReference type="CDD" id="cd09274">
    <property type="entry name" value="RNase_HI_RT_Ty3"/>
    <property type="match status" value="1"/>
</dbReference>
<dbReference type="GO" id="GO:0003964">
    <property type="term" value="F:RNA-directed DNA polymerase activity"/>
    <property type="evidence" value="ECO:0007669"/>
    <property type="project" value="UniProtKB-KW"/>
</dbReference>
<evidence type="ECO:0000313" key="9">
    <source>
        <dbReference type="EMBL" id="KAD3336761.1"/>
    </source>
</evidence>
<evidence type="ECO:0000256" key="7">
    <source>
        <dbReference type="ARBA" id="ARBA00022918"/>
    </source>
</evidence>
<feature type="domain" description="Reverse transcriptase" evidence="8">
    <location>
        <begin position="115"/>
        <end position="329"/>
    </location>
</feature>
<keyword evidence="10" id="KW-1185">Reference proteome</keyword>
<keyword evidence="5" id="KW-0255">Endonuclease</keyword>
<sequence>MMKGEAASIDVQLQGLSPNQSGSVTLHQWLSFDVHTPDSNRPFIPLSSALTNIQHTALTSLMSNFSHLFRAPSGLPPPRSLDHTILLNSTQPICVCPYRYPHLHKTENERQVQELLALGMNRASTSTYSNLVLVRKKDKSWRICVDYRALNKATIPNKYPIFVVEELLHELHGAFFFSKVDLKSGYNQIRMHAVNIEKTAFRTHDGHYEYLVMPFGLTNAPATFQAIMNDIFRLWLRFKITSIDYLGHIIDGQGVSMDPNKIVVVLDWPVPKTLKGLREVLGLTGYYHKFINNYGSIALVTTPFLSLPDFTCPFIIECDAFGRGIGTVLMQNRKPIAYFSRSLSDRNLSKSAYECEMMALVLAVQHGCTYLLGTRLIVYTDQHSLKYLLQQRVSTPAQQNWVAKLLGYNFDFQYKPGRENRAADALSRKAYSGEFNSLLSAPVWLQGAQLIEEAKADVELQNLVQQVQLDPNKYPECTLKNGVLHYRNQVLISQHSKLLPALLPEFHTTATGVTLVHIGDWLLICIGQIFQKQSERILSMDFIVGLPTSKGFNVILVMVDRLSKYAHFILLKQPYTAKSVAEMFIKEVIRHHGIPKSIVSGRLTGIPYFLVKFGRRFSVPWGPNYT</sequence>
<dbReference type="CDD" id="cd01647">
    <property type="entry name" value="RT_LTR"/>
    <property type="match status" value="1"/>
</dbReference>
<evidence type="ECO:0000256" key="3">
    <source>
        <dbReference type="ARBA" id="ARBA00022695"/>
    </source>
</evidence>
<dbReference type="FunFam" id="3.10.10.10:FF:000007">
    <property type="entry name" value="Retrovirus-related Pol polyprotein from transposon 17.6-like Protein"/>
    <property type="match status" value="1"/>
</dbReference>
<dbReference type="InterPro" id="IPR036397">
    <property type="entry name" value="RNaseH_sf"/>
</dbReference>
<dbReference type="GO" id="GO:0004519">
    <property type="term" value="F:endonuclease activity"/>
    <property type="evidence" value="ECO:0007669"/>
    <property type="project" value="UniProtKB-KW"/>
</dbReference>
<keyword evidence="2" id="KW-0808">Transferase</keyword>
<dbReference type="GO" id="GO:0008233">
    <property type="term" value="F:peptidase activity"/>
    <property type="evidence" value="ECO:0007669"/>
    <property type="project" value="UniProtKB-KW"/>
</dbReference>
<gene>
    <name evidence="9" type="ORF">E3N88_32280</name>
</gene>
<dbReference type="Gene3D" id="3.30.420.10">
    <property type="entry name" value="Ribonuclease H-like superfamily/Ribonuclease H"/>
    <property type="match status" value="1"/>
</dbReference>
<evidence type="ECO:0000256" key="1">
    <source>
        <dbReference type="ARBA" id="ARBA00022670"/>
    </source>
</evidence>
<dbReference type="InterPro" id="IPR012337">
    <property type="entry name" value="RNaseH-like_sf"/>
</dbReference>
<dbReference type="GO" id="GO:0006508">
    <property type="term" value="P:proteolysis"/>
    <property type="evidence" value="ECO:0007669"/>
    <property type="project" value="UniProtKB-KW"/>
</dbReference>
<dbReference type="SUPFAM" id="SSF53098">
    <property type="entry name" value="Ribonuclease H-like"/>
    <property type="match status" value="1"/>
</dbReference>
<dbReference type="Pfam" id="PF00078">
    <property type="entry name" value="RVT_1"/>
    <property type="match status" value="1"/>
</dbReference>
<dbReference type="PROSITE" id="PS50878">
    <property type="entry name" value="RT_POL"/>
    <property type="match status" value="1"/>
</dbReference>
<keyword evidence="3" id="KW-0548">Nucleotidyltransferase</keyword>
<dbReference type="AlphaFoldDB" id="A0A5N6M9B0"/>
<evidence type="ECO:0000259" key="8">
    <source>
        <dbReference type="PROSITE" id="PS50878"/>
    </source>
</evidence>